<evidence type="ECO:0000313" key="1">
    <source>
        <dbReference type="EMBL" id="MFD2094450.1"/>
    </source>
</evidence>
<dbReference type="EMBL" id="JBHUHT010000003">
    <property type="protein sequence ID" value="MFD2094450.1"/>
    <property type="molecule type" value="Genomic_DNA"/>
</dbReference>
<organism evidence="1 2">
    <name type="scientific">Corallincola platygyrae</name>
    <dbReference type="NCBI Taxonomy" id="1193278"/>
    <lineage>
        <taxon>Bacteria</taxon>
        <taxon>Pseudomonadati</taxon>
        <taxon>Pseudomonadota</taxon>
        <taxon>Gammaproteobacteria</taxon>
        <taxon>Alteromonadales</taxon>
        <taxon>Psychromonadaceae</taxon>
        <taxon>Corallincola</taxon>
    </lineage>
</organism>
<proteinExistence type="predicted"/>
<comment type="caution">
    <text evidence="1">The sequence shown here is derived from an EMBL/GenBank/DDBJ whole genome shotgun (WGS) entry which is preliminary data.</text>
</comment>
<dbReference type="RefSeq" id="WP_345337713.1">
    <property type="nucleotide sequence ID" value="NZ_BAABLI010000003.1"/>
</dbReference>
<name>A0ABW4XI44_9GAMM</name>
<accession>A0ABW4XI44</accession>
<dbReference type="Proteomes" id="UP001597380">
    <property type="component" value="Unassembled WGS sequence"/>
</dbReference>
<sequence>MQLSGHGQFSMFTVGQVLYVRPLGSWNEECATVYLKAFEQGLVEIQKQHGAFFGIADMRYWTLGTPGALEIIGVGGREARKQLGLGKIADLYFGGDPIPSQVSRATFIPDSDCFWQVNTFEEAKEIMRSLSACVDYEELQTLIDSDNLDLHPLSPT</sequence>
<keyword evidence="2" id="KW-1185">Reference proteome</keyword>
<evidence type="ECO:0000313" key="2">
    <source>
        <dbReference type="Proteomes" id="UP001597380"/>
    </source>
</evidence>
<gene>
    <name evidence="1" type="ORF">ACFSJ3_00505</name>
</gene>
<protein>
    <submittedName>
        <fullName evidence="1">Uncharacterized protein</fullName>
    </submittedName>
</protein>
<reference evidence="2" key="1">
    <citation type="journal article" date="2019" name="Int. J. Syst. Evol. Microbiol.">
        <title>The Global Catalogue of Microorganisms (GCM) 10K type strain sequencing project: providing services to taxonomists for standard genome sequencing and annotation.</title>
        <authorList>
            <consortium name="The Broad Institute Genomics Platform"/>
            <consortium name="The Broad Institute Genome Sequencing Center for Infectious Disease"/>
            <person name="Wu L."/>
            <person name="Ma J."/>
        </authorList>
    </citation>
    <scope>NUCLEOTIDE SEQUENCE [LARGE SCALE GENOMIC DNA]</scope>
    <source>
        <strain evidence="2">CGMCC 1.10992</strain>
    </source>
</reference>